<dbReference type="PANTHER" id="PTHR19433">
    <property type="entry name" value="T-CELL RECEPTOR ALPHA CHAIN V REGION-RELATED"/>
    <property type="match status" value="1"/>
</dbReference>
<evidence type="ECO:0000259" key="8">
    <source>
        <dbReference type="PROSITE" id="PS50835"/>
    </source>
</evidence>
<feature type="domain" description="Ig-like" evidence="8">
    <location>
        <begin position="8"/>
        <end position="102"/>
    </location>
</feature>
<proteinExistence type="predicted"/>
<dbReference type="GO" id="GO:0005886">
    <property type="term" value="C:plasma membrane"/>
    <property type="evidence" value="ECO:0007669"/>
    <property type="project" value="UniProtKB-SubCell"/>
</dbReference>
<evidence type="ECO:0000313" key="10">
    <source>
        <dbReference type="Proteomes" id="UP000571324"/>
    </source>
</evidence>
<dbReference type="SMART" id="SM00406">
    <property type="entry name" value="IGv"/>
    <property type="match status" value="1"/>
</dbReference>
<keyword evidence="2" id="KW-1003">Cell membrane</keyword>
<sequence>FSMAVSLARAQIQQKPSLETPEGTGINISCSHPNIKTNDFIYWFHQLPGLGPELFVSVHKGFKELPDKAGSLSVSADRKSSTLYLSRPRLGDAAVYYCALGT</sequence>
<keyword evidence="7" id="KW-0325">Glycoprotein</keyword>
<keyword evidence="10" id="KW-1185">Reference proteome</keyword>
<dbReference type="InterPro" id="IPR036179">
    <property type="entry name" value="Ig-like_dom_sf"/>
</dbReference>
<evidence type="ECO:0000256" key="2">
    <source>
        <dbReference type="ARBA" id="ARBA00022475"/>
    </source>
</evidence>
<dbReference type="Pfam" id="PF07686">
    <property type="entry name" value="V-set"/>
    <property type="match status" value="1"/>
</dbReference>
<dbReference type="GO" id="GO:0009617">
    <property type="term" value="P:response to bacterium"/>
    <property type="evidence" value="ECO:0007669"/>
    <property type="project" value="TreeGrafter"/>
</dbReference>
<dbReference type="PROSITE" id="PS50835">
    <property type="entry name" value="IG_LIKE"/>
    <property type="match status" value="1"/>
</dbReference>
<dbReference type="InterPro" id="IPR007110">
    <property type="entry name" value="Ig-like_dom"/>
</dbReference>
<dbReference type="EMBL" id="VZRL01006025">
    <property type="protein sequence ID" value="NWV28310.1"/>
    <property type="molecule type" value="Genomic_DNA"/>
</dbReference>
<dbReference type="GO" id="GO:0002376">
    <property type="term" value="P:immune system process"/>
    <property type="evidence" value="ECO:0007669"/>
    <property type="project" value="UniProtKB-KW"/>
</dbReference>
<dbReference type="Proteomes" id="UP000571324">
    <property type="component" value="Unassembled WGS sequence"/>
</dbReference>
<dbReference type="InterPro" id="IPR013106">
    <property type="entry name" value="Ig_V-set"/>
</dbReference>
<keyword evidence="5" id="KW-0472">Membrane</keyword>
<comment type="subcellular location">
    <subcellularLocation>
        <location evidence="1">Cell membrane</location>
    </subcellularLocation>
</comment>
<evidence type="ECO:0000256" key="6">
    <source>
        <dbReference type="ARBA" id="ARBA00023157"/>
    </source>
</evidence>
<gene>
    <name evidence="9" type="primary">Trav4_3</name>
    <name evidence="9" type="ORF">ORISOL_R07161</name>
</gene>
<dbReference type="SUPFAM" id="SSF48726">
    <property type="entry name" value="Immunoglobulin"/>
    <property type="match status" value="1"/>
</dbReference>
<evidence type="ECO:0000256" key="3">
    <source>
        <dbReference type="ARBA" id="ARBA00022729"/>
    </source>
</evidence>
<dbReference type="OrthoDB" id="9631130at2759"/>
<dbReference type="InterPro" id="IPR052051">
    <property type="entry name" value="TCR_complex_component"/>
</dbReference>
<accession>A0A7K6DPL0</accession>
<keyword evidence="4" id="KW-0391">Immunity</keyword>
<organism evidence="9 10">
    <name type="scientific">Origma solitaria</name>
    <dbReference type="NCBI Taxonomy" id="720586"/>
    <lineage>
        <taxon>Eukaryota</taxon>
        <taxon>Metazoa</taxon>
        <taxon>Chordata</taxon>
        <taxon>Craniata</taxon>
        <taxon>Vertebrata</taxon>
        <taxon>Euteleostomi</taxon>
        <taxon>Archelosauria</taxon>
        <taxon>Archosauria</taxon>
        <taxon>Dinosauria</taxon>
        <taxon>Saurischia</taxon>
        <taxon>Theropoda</taxon>
        <taxon>Coelurosauria</taxon>
        <taxon>Aves</taxon>
        <taxon>Neognathae</taxon>
        <taxon>Neoaves</taxon>
        <taxon>Telluraves</taxon>
        <taxon>Australaves</taxon>
        <taxon>Passeriformes</taxon>
        <taxon>Meliphagoidea</taxon>
        <taxon>Acanthizidae</taxon>
        <taxon>Origma</taxon>
    </lineage>
</organism>
<protein>
    <submittedName>
        <fullName evidence="9">TVA4 protein</fullName>
    </submittedName>
</protein>
<name>A0A7K6DPL0_9PASS</name>
<dbReference type="PANTHER" id="PTHR19433:SF111">
    <property type="entry name" value="T CELL RECEPTOR ALPHA VARIABLE 4"/>
    <property type="match status" value="1"/>
</dbReference>
<dbReference type="InterPro" id="IPR013783">
    <property type="entry name" value="Ig-like_fold"/>
</dbReference>
<evidence type="ECO:0000256" key="4">
    <source>
        <dbReference type="ARBA" id="ARBA00022859"/>
    </source>
</evidence>
<evidence type="ECO:0000256" key="7">
    <source>
        <dbReference type="ARBA" id="ARBA00023180"/>
    </source>
</evidence>
<evidence type="ECO:0000313" key="9">
    <source>
        <dbReference type="EMBL" id="NWV28310.1"/>
    </source>
</evidence>
<dbReference type="Gene3D" id="2.60.40.10">
    <property type="entry name" value="Immunoglobulins"/>
    <property type="match status" value="1"/>
</dbReference>
<keyword evidence="6" id="KW-1015">Disulfide bond</keyword>
<feature type="non-terminal residue" evidence="9">
    <location>
        <position position="1"/>
    </location>
</feature>
<feature type="non-terminal residue" evidence="9">
    <location>
        <position position="102"/>
    </location>
</feature>
<dbReference type="AlphaFoldDB" id="A0A7K6DPL0"/>
<reference evidence="9 10" key="1">
    <citation type="submission" date="2019-09" db="EMBL/GenBank/DDBJ databases">
        <title>Bird 10,000 Genomes (B10K) Project - Family phase.</title>
        <authorList>
            <person name="Zhang G."/>
        </authorList>
    </citation>
    <scope>NUCLEOTIDE SEQUENCE [LARGE SCALE GENOMIC DNA]</scope>
    <source>
        <strain evidence="9">B10K-DU-029-52</strain>
    </source>
</reference>
<evidence type="ECO:0000256" key="5">
    <source>
        <dbReference type="ARBA" id="ARBA00023136"/>
    </source>
</evidence>
<keyword evidence="3" id="KW-0732">Signal</keyword>
<comment type="caution">
    <text evidence="9">The sequence shown here is derived from an EMBL/GenBank/DDBJ whole genome shotgun (WGS) entry which is preliminary data.</text>
</comment>
<evidence type="ECO:0000256" key="1">
    <source>
        <dbReference type="ARBA" id="ARBA00004236"/>
    </source>
</evidence>